<keyword evidence="2" id="KW-0964">Secreted</keyword>
<dbReference type="EMBL" id="CP007174">
    <property type="protein sequence ID" value="AIF83499.1"/>
    <property type="molecule type" value="Genomic_DNA"/>
</dbReference>
<accession>A0A075MW27</accession>
<reference evidence="6 7" key="1">
    <citation type="journal article" date="2014" name="PLoS ONE">
        <title>Genome Sequence of Candidatus Nitrososphaera evergladensis from Group I.1b Enriched from Everglades Soil Reveals Novel Genomic Features of the Ammonia-Oxidizing Archaea.</title>
        <authorList>
            <person name="Zhalnina K.V."/>
            <person name="Dias R."/>
            <person name="Leonard M.T."/>
            <person name="Dorr de Quadros P."/>
            <person name="Camargo F.A."/>
            <person name="Drew J.C."/>
            <person name="Farmerie W.G."/>
            <person name="Daroub S.H."/>
            <person name="Triplett E.W."/>
        </authorList>
    </citation>
    <scope>NUCLEOTIDE SEQUENCE [LARGE SCALE GENOMIC DNA]</scope>
    <source>
        <strain evidence="6 7">SR1</strain>
    </source>
</reference>
<evidence type="ECO:0000313" key="7">
    <source>
        <dbReference type="Proteomes" id="UP000028194"/>
    </source>
</evidence>
<proteinExistence type="predicted"/>
<name>A0A075MW27_9ARCH</name>
<dbReference type="PROSITE" id="PS00330">
    <property type="entry name" value="HEMOLYSIN_CALCIUM"/>
    <property type="match status" value="2"/>
</dbReference>
<keyword evidence="4" id="KW-1133">Transmembrane helix</keyword>
<dbReference type="InterPro" id="IPR035986">
    <property type="entry name" value="PKD_dom_sf"/>
</dbReference>
<feature type="compositionally biased region" description="Low complexity" evidence="3">
    <location>
        <begin position="1191"/>
        <end position="1206"/>
    </location>
</feature>
<evidence type="ECO:0000256" key="2">
    <source>
        <dbReference type="ARBA" id="ARBA00022525"/>
    </source>
</evidence>
<feature type="domain" description="PKD" evidence="5">
    <location>
        <begin position="482"/>
        <end position="567"/>
    </location>
</feature>
<dbReference type="Pfam" id="PF00353">
    <property type="entry name" value="HemolysinCabind"/>
    <property type="match status" value="5"/>
</dbReference>
<dbReference type="PANTHER" id="PTHR38340">
    <property type="entry name" value="S-LAYER PROTEIN"/>
    <property type="match status" value="1"/>
</dbReference>
<dbReference type="InterPro" id="IPR022409">
    <property type="entry name" value="PKD/Chitinase_dom"/>
</dbReference>
<dbReference type="InterPro" id="IPR011049">
    <property type="entry name" value="Serralysin-like_metalloprot_C"/>
</dbReference>
<dbReference type="SUPFAM" id="SSF51120">
    <property type="entry name" value="beta-Roll"/>
    <property type="match status" value="2"/>
</dbReference>
<dbReference type="STRING" id="1459636.NTE_01435"/>
<dbReference type="Gene3D" id="2.60.40.10">
    <property type="entry name" value="Immunoglobulins"/>
    <property type="match status" value="4"/>
</dbReference>
<dbReference type="PRINTS" id="PR00313">
    <property type="entry name" value="CABNDNGRPT"/>
</dbReference>
<dbReference type="InterPro" id="IPR013783">
    <property type="entry name" value="Ig-like_fold"/>
</dbReference>
<evidence type="ECO:0000256" key="4">
    <source>
        <dbReference type="SAM" id="Phobius"/>
    </source>
</evidence>
<keyword evidence="7" id="KW-1185">Reference proteome</keyword>
<dbReference type="eggNOG" id="arCOG07781">
    <property type="taxonomic scope" value="Archaea"/>
</dbReference>
<feature type="region of interest" description="Disordered" evidence="3">
    <location>
        <begin position="1188"/>
        <end position="1240"/>
    </location>
</feature>
<dbReference type="InterPro" id="IPR000601">
    <property type="entry name" value="PKD_dom"/>
</dbReference>
<gene>
    <name evidence="6" type="ORF">NTE_01435</name>
</gene>
<evidence type="ECO:0000256" key="3">
    <source>
        <dbReference type="SAM" id="MobiDB-lite"/>
    </source>
</evidence>
<organism evidence="6 7">
    <name type="scientific">Candidatus Nitrososphaera evergladensis SR1</name>
    <dbReference type="NCBI Taxonomy" id="1459636"/>
    <lineage>
        <taxon>Archaea</taxon>
        <taxon>Nitrososphaerota</taxon>
        <taxon>Nitrososphaeria</taxon>
        <taxon>Nitrososphaerales</taxon>
        <taxon>Nitrososphaeraceae</taxon>
        <taxon>Nitrososphaera</taxon>
    </lineage>
</organism>
<dbReference type="Proteomes" id="UP000028194">
    <property type="component" value="Chromosome"/>
</dbReference>
<dbReference type="PROSITE" id="PS50093">
    <property type="entry name" value="PKD"/>
    <property type="match status" value="3"/>
</dbReference>
<sequence>MLMAKSVGDGKSYARNRTVSVIVFAILATSVFTTIIPSAAFAVTDPTATMNLWSPHSDSGDDGTPDDTFTFSADATASAGLQSIEWDFDGDGNVDATTPISGAPDHVNGITITHVYGDDNVYWPQVRAVDVNSSVSDWSRYSVGGSNTPLDVFWPPPVITMLQWSPFAADVNLPITFSATAFNPVGVQLFEWDFDGDGEPDATSPATPFGAPNASSSIVHTYTGAIASFPKVRALDNDDFLSYWDVYDVNGQPVQLVIGSSSVPTATLDQWNPYSASGPDGLPDTAFTFSASGTADAGIAHLEWDFDGDGNVDATTSVSGAPTSVSSVTTTHTYNAAGMWTPKVRVVDVNGLPSSWAAFMTGGSPVKLDTAAPQMGPTLNFSPRAPSDIGFDGSTATAFTFTVTYFQHPVSFKWDFNGNGVIDEITTQPTTTHTYPVYGSYLPTVTVVDEWGTSELAFPVNSSNAQEDVDVSPAAPTATLNQWNPYSASGADGNENTTFTFSADASAPAGIARLEWDFDGNGTVDMTTPISGAPTLVSAITATHVYGSDGNYTPKVKAVDVDGRASAWDAFNSGSTVPTLDVASPPANSTPVANAGPDQIVIVGSTVTLDGTGSSDADPGTTLTYMWAQNTGPVTLVINASTNPAKPTFVASTAGTYTIELRVKDQLGATSTPDTVVITVVNAPIATMNQWNPYSSSGPDGTPTTVFTFSADASAPAGIVRLEWDFDGNGSVDATTIVTGSPTSVTGVTKTFTYGADGIYTPKVRVVDAGNNVSAWDTFNSGTTIIQLDVVTPQTSDLYCDGKTIDQLIASHQYNVIDKRNTSVVNIYGTSGNDLILGNNLSNYIDGRGGDDCIIAFGGDDTVYDYNGDSSAGGTDWLYGGDGNDKLYALNGDDYVYGGNGNDYIQGSYGNDKLYGEAGDDTIEDVNGNDLSDGGAGIDKCTDSQGTNDTIINCELGQPPVATLNQWNPYSASGADGTPTTAFAFSASATSATNAGIAKFEWDFNGDGNVDATTPITGSPMSATATASYTYNAAGTWTPKVRAVDIYNQVSAWDAFNSGSTIIKLDTSLPSSGDLYCDGKTIKQLIASGQYHVIDNRNGQRKTLNGSNGNDLILASKYGDVINAKKGNDCVIGGAGDDIIHGHQGDDQIYGNGGNDRIFGDDGADKLYGGSGNDVIYGDNGNDVIVGGAGNDDISGGNGSNTIDGSDGNDGCDDDRGRSNMRNIERNYRNDHRDDDHDDD</sequence>
<dbReference type="CDD" id="cd00146">
    <property type="entry name" value="PKD"/>
    <property type="match status" value="2"/>
</dbReference>
<feature type="domain" description="PKD" evidence="5">
    <location>
        <begin position="612"/>
        <end position="685"/>
    </location>
</feature>
<protein>
    <submittedName>
        <fullName evidence="6">Ca2+-binding protein, RTX toxin</fullName>
    </submittedName>
</protein>
<keyword evidence="4" id="KW-0472">Membrane</keyword>
<dbReference type="HOGENOM" id="CLU_266755_0_0_2"/>
<keyword evidence="4" id="KW-0812">Transmembrane</keyword>
<evidence type="ECO:0000259" key="5">
    <source>
        <dbReference type="PROSITE" id="PS50093"/>
    </source>
</evidence>
<evidence type="ECO:0000313" key="6">
    <source>
        <dbReference type="EMBL" id="AIF83499.1"/>
    </source>
</evidence>
<dbReference type="GO" id="GO:0005509">
    <property type="term" value="F:calcium ion binding"/>
    <property type="evidence" value="ECO:0007669"/>
    <property type="project" value="InterPro"/>
</dbReference>
<feature type="compositionally biased region" description="Basic and acidic residues" evidence="3">
    <location>
        <begin position="1214"/>
        <end position="1240"/>
    </location>
</feature>
<dbReference type="Pfam" id="PF22352">
    <property type="entry name" value="K319L-like_PKD"/>
    <property type="match status" value="1"/>
</dbReference>
<dbReference type="GO" id="GO:0005576">
    <property type="term" value="C:extracellular region"/>
    <property type="evidence" value="ECO:0007669"/>
    <property type="project" value="UniProtKB-SubCell"/>
</dbReference>
<dbReference type="SUPFAM" id="SSF49299">
    <property type="entry name" value="PKD domain"/>
    <property type="match status" value="6"/>
</dbReference>
<dbReference type="InterPro" id="IPR001343">
    <property type="entry name" value="Hemolysn_Ca-bd"/>
</dbReference>
<feature type="domain" description="PKD" evidence="5">
    <location>
        <begin position="382"/>
        <end position="452"/>
    </location>
</feature>
<dbReference type="PANTHER" id="PTHR38340:SF1">
    <property type="entry name" value="S-LAYER PROTEIN"/>
    <property type="match status" value="1"/>
</dbReference>
<dbReference type="InterPro" id="IPR050557">
    <property type="entry name" value="RTX_toxin/Mannuronan_C5-epim"/>
</dbReference>
<feature type="transmembrane region" description="Helical" evidence="4">
    <location>
        <begin position="21"/>
        <end position="43"/>
    </location>
</feature>
<dbReference type="KEGG" id="nev:NTE_01435"/>
<dbReference type="eggNOG" id="arCOG02508">
    <property type="taxonomic scope" value="Archaea"/>
</dbReference>
<dbReference type="SMART" id="SM00089">
    <property type="entry name" value="PKD"/>
    <property type="match status" value="6"/>
</dbReference>
<evidence type="ECO:0000256" key="1">
    <source>
        <dbReference type="ARBA" id="ARBA00004613"/>
    </source>
</evidence>
<dbReference type="Pfam" id="PF00801">
    <property type="entry name" value="PKD"/>
    <property type="match status" value="1"/>
</dbReference>
<dbReference type="AlphaFoldDB" id="A0A075MW27"/>
<dbReference type="Gene3D" id="2.150.10.10">
    <property type="entry name" value="Serralysin-like metalloprotease, C-terminal"/>
    <property type="match status" value="4"/>
</dbReference>
<dbReference type="InterPro" id="IPR018511">
    <property type="entry name" value="Hemolysin-typ_Ca-bd_CS"/>
</dbReference>
<comment type="subcellular location">
    <subcellularLocation>
        <location evidence="1">Secreted</location>
    </subcellularLocation>
</comment>